<dbReference type="OrthoDB" id="204263at2157"/>
<evidence type="ECO:0000313" key="4">
    <source>
        <dbReference type="EMBL" id="QCQ77209.1"/>
    </source>
</evidence>
<geneLocation type="plasmid" evidence="2 7">
    <name>HMPLAS2</name>
</geneLocation>
<dbReference type="Proteomes" id="UP000006469">
    <property type="component" value="Plasmid pHM300"/>
</dbReference>
<dbReference type="KEGG" id="hme:HFX_5216"/>
<evidence type="ECO:0000313" key="2">
    <source>
        <dbReference type="EMBL" id="AHZ24091.1"/>
    </source>
</evidence>
<evidence type="ECO:0000313" key="6">
    <source>
        <dbReference type="Proteomes" id="UP000011603"/>
    </source>
</evidence>
<reference evidence="1 5" key="2">
    <citation type="journal article" date="2012" name="J. Bacteriol.">
        <title>Complete genome sequence of the metabolically versatile halophilic archaeon Haloferax mediterranei, a poly(3-hydroxybutyrate-co-3-hydroxyvalerate) producer.</title>
        <authorList>
            <person name="Han J."/>
            <person name="Zhang F."/>
            <person name="Hou J."/>
            <person name="Liu X."/>
            <person name="Li M."/>
            <person name="Liu H."/>
            <person name="Cai L."/>
            <person name="Zhang B."/>
            <person name="Chen Y."/>
            <person name="Zhou J."/>
            <person name="Hu S."/>
            <person name="Xiang H."/>
        </authorList>
    </citation>
    <scope>NUCLEOTIDE SEQUENCE [LARGE SCALE GENOMIC DNA]</scope>
    <source>
        <strain evidence="5">ATCC 33500 / DSM 1411 / JCM 8866 / NBRC 14739 / NCIMB 2177 / R-4</strain>
        <strain evidence="1">CGMCC 1.2087</strain>
        <plasmid evidence="5">pHM300</plasmid>
    </source>
</reference>
<dbReference type="EMBL" id="CP039141">
    <property type="protein sequence ID" value="QCQ77209.1"/>
    <property type="molecule type" value="Genomic_DNA"/>
</dbReference>
<dbReference type="PATRIC" id="fig|523841.21.peg.31"/>
<dbReference type="EMBL" id="CP001870">
    <property type="protein sequence ID" value="AFK21049.1"/>
    <property type="molecule type" value="Genomic_DNA"/>
</dbReference>
<dbReference type="GeneID" id="40158345"/>
<name>I3R9Y9_HALMT</name>
<keyword evidence="6" id="KW-1185">Reference proteome</keyword>
<dbReference type="Proteomes" id="UP000011603">
    <property type="component" value="Unassembled WGS sequence"/>
</dbReference>
<evidence type="ECO:0000313" key="8">
    <source>
        <dbReference type="Proteomes" id="UP000299011"/>
    </source>
</evidence>
<dbReference type="HOGENOM" id="CLU_122694_1_0_2"/>
<evidence type="ECO:0000313" key="1">
    <source>
        <dbReference type="EMBL" id="AFK21049.1"/>
    </source>
</evidence>
<reference evidence="3 6" key="3">
    <citation type="journal article" date="2014" name="PLoS Genet.">
        <title>Phylogenetically driven sequencing of extremely halophilic archaea reveals strategies for static and dynamic osmo-response.</title>
        <authorList>
            <person name="Becker E.A."/>
            <person name="Seitzer P.M."/>
            <person name="Tritt A."/>
            <person name="Larsen D."/>
            <person name="Krusor M."/>
            <person name="Yao A.I."/>
            <person name="Wu D."/>
            <person name="Madern D."/>
            <person name="Eisen J.A."/>
            <person name="Darling A.E."/>
            <person name="Facciotti M.T."/>
        </authorList>
    </citation>
    <scope>NUCLEOTIDE SEQUENCE [LARGE SCALE GENOMIC DNA]</scope>
    <source>
        <strain evidence="3">ATCC 33500</strain>
        <strain evidence="6">ATCC 33500 / DSM 1411 / JCM 8866 / NBRC 14739 / NCIMB 2177 / R-4</strain>
    </source>
</reference>
<gene>
    <name evidence="1" type="ordered locus">HFX_5216</name>
    <name evidence="2" type="ORF">BM92_17955</name>
    <name evidence="3" type="ORF">C439_00165</name>
    <name evidence="4" type="ORF">E6P09_17970</name>
</gene>
<organism evidence="1 5">
    <name type="scientific">Haloferax mediterranei (strain ATCC 33500 / DSM 1411 / JCM 8866 / NBRC 14739 / NCIMB 2177 / R-4)</name>
    <name type="common">Halobacterium mediterranei</name>
    <dbReference type="NCBI Taxonomy" id="523841"/>
    <lineage>
        <taxon>Archaea</taxon>
        <taxon>Methanobacteriati</taxon>
        <taxon>Methanobacteriota</taxon>
        <taxon>Stenosarchaea group</taxon>
        <taxon>Halobacteria</taxon>
        <taxon>Halobacteriales</taxon>
        <taxon>Haloferacaceae</taxon>
        <taxon>Haloferax</taxon>
    </lineage>
</organism>
<dbReference type="SMR" id="I3R9Y9"/>
<reference evidence="1" key="1">
    <citation type="journal article" date="2012" name="Appl. Environ. Microbiol.">
        <title>Identification of the haloarchaeal phasin (PhaP) that functions in polyhydroxyalkanoate accumulation and granule formation in Haloferax mediterranei.</title>
        <authorList>
            <person name="Cai S."/>
            <person name="Cai L."/>
            <person name="Liu H."/>
            <person name="Liu X."/>
            <person name="Han J."/>
            <person name="Zhou J."/>
            <person name="Xiang H."/>
        </authorList>
    </citation>
    <scope>NUCLEOTIDE SEQUENCE</scope>
    <source>
        <strain evidence="1">CGMCC 1.2087</strain>
    </source>
</reference>
<dbReference type="Proteomes" id="UP000299011">
    <property type="component" value="Plasmid pHME322"/>
</dbReference>
<keyword evidence="1" id="KW-0614">Plasmid</keyword>
<evidence type="ECO:0000313" key="7">
    <source>
        <dbReference type="Proteomes" id="UP000027075"/>
    </source>
</evidence>
<evidence type="ECO:0000313" key="3">
    <source>
        <dbReference type="EMBL" id="EMA05166.1"/>
    </source>
</evidence>
<dbReference type="RefSeq" id="WP_004056143.1">
    <property type="nucleotide sequence ID" value="NC_017943.1"/>
</dbReference>
<evidence type="ECO:0000313" key="5">
    <source>
        <dbReference type="Proteomes" id="UP000006469"/>
    </source>
</evidence>
<geneLocation type="plasmid" evidence="1 5">
    <name>pHM300</name>
</geneLocation>
<dbReference type="InterPro" id="IPR046783">
    <property type="entry name" value="HTH_63"/>
</dbReference>
<sequence length="158" mass="17872">MTTRTDEPNHVKLFLRADAEVGVERMKEAAVEKLTELADAGYIDDYDVRVWGRELRSNGPIANTEYGSELLEYIHEFREWAAENDVSLQATFDERTIVSSIADEHYDVVSLPTLCLAVYDDDEELMGVYPCHNGDRSCSVVEYLETLENSPRAYTPGA</sequence>
<accession>I3R9Y9</accession>
<dbReference type="EMBL" id="CP007553">
    <property type="protein sequence ID" value="AHZ24091.1"/>
    <property type="molecule type" value="Genomic_DNA"/>
</dbReference>
<proteinExistence type="predicted"/>
<dbReference type="Proteomes" id="UP000027075">
    <property type="component" value="Plasmid HMPLAS2"/>
</dbReference>
<reference evidence="4 8" key="6">
    <citation type="submission" date="2019-04" db="EMBL/GenBank/DDBJ databases">
        <title>Methylomes of two halophilic Archaea, Haloarcula marismortui and Haloferax mediterranei.</title>
        <authorList>
            <person name="DasSarma S."/>
            <person name="DasSarma P."/>
            <person name="DasSarma S."/>
            <person name="Fomenkov A."/>
            <person name="Vincze T."/>
            <person name="Anton B.P."/>
            <person name="Roberts R.J."/>
        </authorList>
    </citation>
    <scope>NUCLEOTIDE SEQUENCE [LARGE SCALE GENOMIC DNA]</scope>
    <source>
        <strain evidence="4">ATCC 33500</strain>
        <strain evidence="8">ATCC 33500 / DSM 1411 / JCM 8866 / NBRC 14739 / NCIMB 2177 / R-4</strain>
        <plasmid evidence="4 8">pHME322</plasmid>
    </source>
</reference>
<geneLocation type="plasmid" evidence="4 8">
    <name>pHME322</name>
</geneLocation>
<reference evidence="2 7" key="4">
    <citation type="submission" date="2014-04" db="EMBL/GenBank/DDBJ databases">
        <title>Transcriptional profiles of Haloferax mediterranei on the basis of nitrogen availability.</title>
        <authorList>
            <person name="Bautista V."/>
        </authorList>
    </citation>
    <scope>NUCLEOTIDE SEQUENCE [LARGE SCALE GENOMIC DNA]</scope>
    <source>
        <strain evidence="2">ATCC 33500</strain>
        <strain evidence="7">ATCC 33500 / DSM 1411 / JCM 8866 / NBRC 14739 / NCIMB 2177 / R-4</strain>
        <plasmid evidence="2">HMPLAS2</plasmid>
        <plasmid evidence="7">Plasmid HMPLAS2</plasmid>
    </source>
</reference>
<dbReference type="AlphaFoldDB" id="I3R9Y9"/>
<protein>
    <submittedName>
        <fullName evidence="1">Uncharacterized protein</fullName>
    </submittedName>
</protein>
<dbReference type="EMBL" id="AOLO01000001">
    <property type="protein sequence ID" value="EMA05166.1"/>
    <property type="molecule type" value="Genomic_DNA"/>
</dbReference>
<dbReference type="Pfam" id="PF20575">
    <property type="entry name" value="HTH_63"/>
    <property type="match status" value="1"/>
</dbReference>
<reference evidence="1" key="5">
    <citation type="submission" date="2014-05" db="EMBL/GenBank/DDBJ databases">
        <authorList>
            <person name="Wang L."/>
            <person name="Yang H."/>
            <person name="Xiang H."/>
        </authorList>
    </citation>
    <scope>NUCLEOTIDE SEQUENCE</scope>
    <source>
        <strain evidence="1">CGMCC 1.2087</strain>
        <plasmid evidence="1">pHM300</plasmid>
    </source>
</reference>